<accession>A0AAV3R012</accession>
<proteinExistence type="predicted"/>
<organism evidence="2 3">
    <name type="scientific">Lithospermum erythrorhizon</name>
    <name type="common">Purple gromwell</name>
    <name type="synonym">Lithospermum officinale var. erythrorhizon</name>
    <dbReference type="NCBI Taxonomy" id="34254"/>
    <lineage>
        <taxon>Eukaryota</taxon>
        <taxon>Viridiplantae</taxon>
        <taxon>Streptophyta</taxon>
        <taxon>Embryophyta</taxon>
        <taxon>Tracheophyta</taxon>
        <taxon>Spermatophyta</taxon>
        <taxon>Magnoliopsida</taxon>
        <taxon>eudicotyledons</taxon>
        <taxon>Gunneridae</taxon>
        <taxon>Pentapetalae</taxon>
        <taxon>asterids</taxon>
        <taxon>lamiids</taxon>
        <taxon>Boraginales</taxon>
        <taxon>Boraginaceae</taxon>
        <taxon>Boraginoideae</taxon>
        <taxon>Lithospermeae</taxon>
        <taxon>Lithospermum</taxon>
    </lineage>
</organism>
<dbReference type="GO" id="GO:0006508">
    <property type="term" value="P:proteolysis"/>
    <property type="evidence" value="ECO:0007669"/>
    <property type="project" value="InterPro"/>
</dbReference>
<dbReference type="PANTHER" id="PTHR33240">
    <property type="entry name" value="OS08G0508500 PROTEIN"/>
    <property type="match status" value="1"/>
</dbReference>
<sequence>MEETFCTYRQFSCPINGSERENNAEKAHLTKVGASATYGVINTIVGGIAGGGDSASQLKKYAKKEIRYGDRPKRSRTCFNVQFSDEDMEKVEIPHDDPILISSYISNYLVRRILVDTGSSVVIITIHTFNMLKRESIKLEPIKNPLIGFGGN</sequence>
<dbReference type="PANTHER" id="PTHR33240:SF8">
    <property type="entry name" value="OS03G0439900 PROTEIN"/>
    <property type="match status" value="1"/>
</dbReference>
<evidence type="ECO:0000313" key="2">
    <source>
        <dbReference type="EMBL" id="GAA0167667.1"/>
    </source>
</evidence>
<gene>
    <name evidence="2" type="ORF">LIER_22547</name>
</gene>
<dbReference type="EMBL" id="BAABME010006177">
    <property type="protein sequence ID" value="GAA0167667.1"/>
    <property type="molecule type" value="Genomic_DNA"/>
</dbReference>
<keyword evidence="3" id="KW-1185">Reference proteome</keyword>
<comment type="caution">
    <text evidence="2">The sequence shown here is derived from an EMBL/GenBank/DDBJ whole genome shotgun (WGS) entry which is preliminary data.</text>
</comment>
<evidence type="ECO:0000259" key="1">
    <source>
        <dbReference type="PROSITE" id="PS50175"/>
    </source>
</evidence>
<protein>
    <recommendedName>
        <fullName evidence="1">Peptidase A2 domain-containing protein</fullName>
    </recommendedName>
</protein>
<dbReference type="PROSITE" id="PS50175">
    <property type="entry name" value="ASP_PROT_RETROV"/>
    <property type="match status" value="1"/>
</dbReference>
<dbReference type="Proteomes" id="UP001454036">
    <property type="component" value="Unassembled WGS sequence"/>
</dbReference>
<feature type="domain" description="Peptidase A2" evidence="1">
    <location>
        <begin position="111"/>
        <end position="152"/>
    </location>
</feature>
<reference evidence="2 3" key="1">
    <citation type="submission" date="2024-01" db="EMBL/GenBank/DDBJ databases">
        <title>The complete chloroplast genome sequence of Lithospermum erythrorhizon: insights into the phylogenetic relationship among Boraginaceae species and the maternal lineages of purple gromwells.</title>
        <authorList>
            <person name="Okada T."/>
            <person name="Watanabe K."/>
        </authorList>
    </citation>
    <scope>NUCLEOTIDE SEQUENCE [LARGE SCALE GENOMIC DNA]</scope>
</reference>
<dbReference type="InterPro" id="IPR001995">
    <property type="entry name" value="Peptidase_A2_cat"/>
</dbReference>
<dbReference type="GO" id="GO:0004190">
    <property type="term" value="F:aspartic-type endopeptidase activity"/>
    <property type="evidence" value="ECO:0007669"/>
    <property type="project" value="InterPro"/>
</dbReference>
<name>A0AAV3R012_LITER</name>
<evidence type="ECO:0000313" key="3">
    <source>
        <dbReference type="Proteomes" id="UP001454036"/>
    </source>
</evidence>
<dbReference type="AlphaFoldDB" id="A0AAV3R012"/>